<dbReference type="Proteomes" id="UP001220022">
    <property type="component" value="Unassembled WGS sequence"/>
</dbReference>
<dbReference type="RefSeq" id="WP_275817339.1">
    <property type="nucleotide sequence ID" value="NZ_BAAANM010000007.1"/>
</dbReference>
<accession>A0ABT5Z3J9</accession>
<evidence type="ECO:0000313" key="3">
    <source>
        <dbReference type="EMBL" id="MDF2258378.1"/>
    </source>
</evidence>
<sequence length="149" mass="15830">MPPIETSAHQHGRTAARVLAELRRDERGEVTAELVIIMPLVLTLVLLLAQAALWFHASHIAQATAANALSATRVQGGTTAAGQQEAQRTLDQLGHGPLHTTHIDITRNTHRAEVRISGTASSVVPFLHLPVHAQAAGPTEKFKPGQAAS</sequence>
<proteinExistence type="predicted"/>
<evidence type="ECO:0000259" key="2">
    <source>
        <dbReference type="Pfam" id="PF07811"/>
    </source>
</evidence>
<gene>
    <name evidence="3" type="ORF">P2L57_22445</name>
</gene>
<reference evidence="3 4" key="1">
    <citation type="submission" date="2023-03" db="EMBL/GenBank/DDBJ databases">
        <title>Draft genome sequence of type strain Streptomyces ferralitis JCM 14344.</title>
        <authorList>
            <person name="Klaysubun C."/>
            <person name="Duangmal K."/>
        </authorList>
    </citation>
    <scope>NUCLEOTIDE SEQUENCE [LARGE SCALE GENOMIC DNA]</scope>
    <source>
        <strain evidence="3 4">JCM 14344</strain>
    </source>
</reference>
<evidence type="ECO:0000256" key="1">
    <source>
        <dbReference type="SAM" id="Phobius"/>
    </source>
</evidence>
<dbReference type="InterPro" id="IPR012495">
    <property type="entry name" value="TadE-like_dom"/>
</dbReference>
<protein>
    <submittedName>
        <fullName evidence="3">TadE/TadG family type IV pilus assembly protein</fullName>
    </submittedName>
</protein>
<keyword evidence="1" id="KW-0472">Membrane</keyword>
<dbReference type="EMBL" id="JARHTQ010000015">
    <property type="protein sequence ID" value="MDF2258378.1"/>
    <property type="molecule type" value="Genomic_DNA"/>
</dbReference>
<keyword evidence="1" id="KW-0812">Transmembrane</keyword>
<keyword evidence="4" id="KW-1185">Reference proteome</keyword>
<dbReference type="Pfam" id="PF07811">
    <property type="entry name" value="TadE"/>
    <property type="match status" value="1"/>
</dbReference>
<keyword evidence="1" id="KW-1133">Transmembrane helix</keyword>
<comment type="caution">
    <text evidence="3">The sequence shown here is derived from an EMBL/GenBank/DDBJ whole genome shotgun (WGS) entry which is preliminary data.</text>
</comment>
<name>A0ABT5Z3J9_9ACTN</name>
<organism evidence="3 4">
    <name type="scientific">Streptantibioticus ferralitis</name>
    <dbReference type="NCBI Taxonomy" id="236510"/>
    <lineage>
        <taxon>Bacteria</taxon>
        <taxon>Bacillati</taxon>
        <taxon>Actinomycetota</taxon>
        <taxon>Actinomycetes</taxon>
        <taxon>Kitasatosporales</taxon>
        <taxon>Streptomycetaceae</taxon>
        <taxon>Streptantibioticus</taxon>
    </lineage>
</organism>
<feature type="domain" description="TadE-like" evidence="2">
    <location>
        <begin position="28"/>
        <end position="68"/>
    </location>
</feature>
<feature type="transmembrane region" description="Helical" evidence="1">
    <location>
        <begin position="34"/>
        <end position="55"/>
    </location>
</feature>
<evidence type="ECO:0000313" key="4">
    <source>
        <dbReference type="Proteomes" id="UP001220022"/>
    </source>
</evidence>